<dbReference type="InterPro" id="IPR011990">
    <property type="entry name" value="TPR-like_helical_dom_sf"/>
</dbReference>
<dbReference type="EMBL" id="LSSN01000142">
    <property type="protein sequence ID" value="OMJ25614.1"/>
    <property type="molecule type" value="Genomic_DNA"/>
</dbReference>
<dbReference type="AlphaFoldDB" id="A0A1R1YFF1"/>
<dbReference type="InterPro" id="IPR002885">
    <property type="entry name" value="PPR_rpt"/>
</dbReference>
<evidence type="ECO:0000313" key="2">
    <source>
        <dbReference type="Proteomes" id="UP000187283"/>
    </source>
</evidence>
<name>A0A1R1YFF1_9FUNG</name>
<accession>A0A1R1YFF1</accession>
<gene>
    <name evidence="1" type="ORF">AYI70_g782</name>
</gene>
<dbReference type="Pfam" id="PF13812">
    <property type="entry name" value="PPR_3"/>
    <property type="match status" value="1"/>
</dbReference>
<keyword evidence="2" id="KW-1185">Reference proteome</keyword>
<evidence type="ECO:0008006" key="3">
    <source>
        <dbReference type="Google" id="ProtNLM"/>
    </source>
</evidence>
<organism evidence="1 2">
    <name type="scientific">Smittium culicis</name>
    <dbReference type="NCBI Taxonomy" id="133412"/>
    <lineage>
        <taxon>Eukaryota</taxon>
        <taxon>Fungi</taxon>
        <taxon>Fungi incertae sedis</taxon>
        <taxon>Zoopagomycota</taxon>
        <taxon>Kickxellomycotina</taxon>
        <taxon>Harpellomycetes</taxon>
        <taxon>Harpellales</taxon>
        <taxon>Legeriomycetaceae</taxon>
        <taxon>Smittium</taxon>
    </lineage>
</organism>
<reference evidence="1 2" key="1">
    <citation type="submission" date="2017-01" db="EMBL/GenBank/DDBJ databases">
        <authorList>
            <person name="Mah S.A."/>
            <person name="Swanson W.J."/>
            <person name="Moy G.W."/>
            <person name="Vacquier V.D."/>
        </authorList>
    </citation>
    <scope>NUCLEOTIDE SEQUENCE [LARGE SCALE GENOMIC DNA]</scope>
    <source>
        <strain evidence="1 2">GSMNP</strain>
    </source>
</reference>
<dbReference type="Proteomes" id="UP000187283">
    <property type="component" value="Unassembled WGS sequence"/>
</dbReference>
<proteinExistence type="predicted"/>
<protein>
    <recommendedName>
        <fullName evidence="3">Pentatricopeptide repeat-containing protein</fullName>
    </recommendedName>
</protein>
<sequence>MSVLLSSIPKLGFSLNDSENATLRNSSATNNSISKDFILDLTNKLISELSKDEFEFNIVIATSLIRACENLGLSGLAIDFFNQLDLSTSHSYDEYVNFEFLKLENNILNTTETQTLFNQAQIPSEITPMLDKISKKLNFIQPNLHTFNSLIQIYLSHKMPQKASKVLYDLVKIYDLSPNIKSFAPFVNYFENNYISEPSIRLNGMEWAVECMKFFDIPLDSKIIEQTKKLRN</sequence>
<dbReference type="OrthoDB" id="185373at2759"/>
<evidence type="ECO:0000313" key="1">
    <source>
        <dbReference type="EMBL" id="OMJ25614.1"/>
    </source>
</evidence>
<comment type="caution">
    <text evidence="1">The sequence shown here is derived from an EMBL/GenBank/DDBJ whole genome shotgun (WGS) entry which is preliminary data.</text>
</comment>
<dbReference type="Gene3D" id="1.25.40.10">
    <property type="entry name" value="Tetratricopeptide repeat domain"/>
    <property type="match status" value="1"/>
</dbReference>